<evidence type="ECO:0000313" key="1">
    <source>
        <dbReference type="EMBL" id="GIX61343.1"/>
    </source>
</evidence>
<accession>A0AAV4LNA5</accession>
<dbReference type="EMBL" id="BPLF01000001">
    <property type="protein sequence ID" value="GIX61343.1"/>
    <property type="molecule type" value="Genomic_DNA"/>
</dbReference>
<keyword evidence="2" id="KW-1185">Reference proteome</keyword>
<comment type="caution">
    <text evidence="1">The sequence shown here is derived from an EMBL/GenBank/DDBJ whole genome shotgun (WGS) entry which is preliminary data.</text>
</comment>
<dbReference type="Proteomes" id="UP001497744">
    <property type="component" value="Unassembled WGS sequence"/>
</dbReference>
<name>A0AAV4LNA5_BABCB</name>
<gene>
    <name evidence="1" type="ORF">BcabD6B2_07780</name>
</gene>
<protein>
    <submittedName>
        <fullName evidence="1">Variant erythrocyte surface antigen-1 family protein</fullName>
    </submittedName>
</protein>
<sequence>MTCIPLSASVELPLDCPSNLKEAIDWILRVTGNDGQTPNNDGTAALSTKVKELLKDVEESDTKIGGDIKKVKNALQSNGDTLITKLADGLQQFIGYDGRDGRIEADKGIAVSNLPVERLRDAVLMFIAPFLGVLRYNHPQLMKHTEPFNKAITACKNGVGCGKEAFETALETVEKEMKQVSSSLIGDIKNVLEKVKDVSAIKSNHTPLSTFADKVKEYFNNVLQKVVKDNGFNGQAASAKTQIENLNTHLQTLVGKVGQQVATSPINVGDGSSEGQQTQGLQQYIDKVNNGNTGALKELYKKFPDRSSKPKAYALSAAAYNGANLFVTVLQTDYTSYYKDATWQNVSGENPKKCAKILLACLPLIFNGLSYFYWKCSDTKGWKNMTLGSPEPKAFMGLTSIGANRVKSGRTGSDIVSQAFQNFKEFTNATSNATSYADFLKKFRGNCLTTWQTSQTAKEQNFLSGLYLCSTSYFRHQHQKNAAQARPPSSIREMLYFVAALQLSSAYNDIAGHIDTAVPNDLSVADSSLSANGNTLSVTQLKGYLRASCLDYCP</sequence>
<dbReference type="AlphaFoldDB" id="A0AAV4LNA5"/>
<reference evidence="1 2" key="1">
    <citation type="submission" date="2021-06" db="EMBL/GenBank/DDBJ databases">
        <title>Genome sequence of Babesia caballi.</title>
        <authorList>
            <person name="Yamagishi J."/>
            <person name="Kidaka T."/>
            <person name="Ochi A."/>
        </authorList>
    </citation>
    <scope>NUCLEOTIDE SEQUENCE [LARGE SCALE GENOMIC DNA]</scope>
    <source>
        <strain evidence="1">USDA-D6B2</strain>
    </source>
</reference>
<dbReference type="GeneID" id="94192826"/>
<organism evidence="1 2">
    <name type="scientific">Babesia caballi</name>
    <dbReference type="NCBI Taxonomy" id="5871"/>
    <lineage>
        <taxon>Eukaryota</taxon>
        <taxon>Sar</taxon>
        <taxon>Alveolata</taxon>
        <taxon>Apicomplexa</taxon>
        <taxon>Aconoidasida</taxon>
        <taxon>Piroplasmida</taxon>
        <taxon>Babesiidae</taxon>
        <taxon>Babesia</taxon>
    </lineage>
</organism>
<dbReference type="Pfam" id="PF12785">
    <property type="entry name" value="VESA1_N"/>
    <property type="match status" value="1"/>
</dbReference>
<proteinExistence type="predicted"/>
<dbReference type="RefSeq" id="XP_067713414.1">
    <property type="nucleotide sequence ID" value="XM_067857313.1"/>
</dbReference>
<evidence type="ECO:0000313" key="2">
    <source>
        <dbReference type="Proteomes" id="UP001497744"/>
    </source>
</evidence>
<dbReference type="InterPro" id="IPR024751">
    <property type="entry name" value="VESA1"/>
</dbReference>